<keyword evidence="5" id="KW-1185">Reference proteome</keyword>
<dbReference type="RefSeq" id="XP_030553767.1">
    <property type="nucleotide sequence ID" value="XM_030697907.2"/>
</dbReference>
<sequence length="498" mass="54221">MAGGEIWVLPAFGQGHLFPCIELCKLIASRDYKATLVVFSNLSSSIPSNFRDDPLTDVVVVPATAPRPGGEGSHHQMEQSKALLADFLESLLSDRSERSTRPVCAVLDVLIIIGWAAEVFDKFGVRTVGLFASGGCSVAMELAAWKASPLDIEPGETRLLPGLPEEMGLTVSDLKRRSYLVRLRKWGQQQGSGAGSDSGPGSSRPSGPGGPPRMGPPGPGEKPYWVDTTESSIALVINTCHDLDGPFLEYLANQLGKPVWGVGPLLPDRYWTSSGSLLRDREIRPNKQSNVTEEDIIRWLDSKPRGSVIYVSFGSSVGLTVEEYDTLAKALEESTWPFIWAIQPGSGGSEEGYYPHGLEARARERALIVTGWAPQLLILSHPSTGGFLSHCGWNSTVEALGRGVPFLAWPIRGDQFYNAKLVVHHLKVGYMVSDHDPVMVKGEEIVRGIDKLMSDEEVKERAVKVSSDVFQGGFPACALADLDAFRSFIDQKNHVDLR</sequence>
<dbReference type="OrthoDB" id="5835829at2759"/>
<dbReference type="Proteomes" id="UP000827889">
    <property type="component" value="Chromosome 3"/>
</dbReference>
<dbReference type="Pfam" id="PF00201">
    <property type="entry name" value="UDPGT"/>
    <property type="match status" value="1"/>
</dbReference>
<dbReference type="FunFam" id="3.40.50.2000:FF:000060">
    <property type="entry name" value="Glycosyltransferase"/>
    <property type="match status" value="1"/>
</dbReference>
<reference evidence="6" key="1">
    <citation type="submission" date="2025-08" db="UniProtKB">
        <authorList>
            <consortium name="RefSeq"/>
        </authorList>
    </citation>
    <scope>IDENTIFICATION</scope>
    <source>
        <tissue evidence="6">Leaf</tissue>
    </source>
</reference>
<dbReference type="PANTHER" id="PTHR48047">
    <property type="entry name" value="GLYCOSYLTRANSFERASE"/>
    <property type="match status" value="1"/>
</dbReference>
<evidence type="ECO:0000256" key="4">
    <source>
        <dbReference type="SAM" id="MobiDB-lite"/>
    </source>
</evidence>
<proteinExistence type="inferred from homology"/>
<dbReference type="GeneID" id="115757607"/>
<keyword evidence="2" id="KW-0328">Glycosyltransferase</keyword>
<name>A0A8B8R5H6_9MYRT</name>
<keyword evidence="3" id="KW-0808">Transferase</keyword>
<dbReference type="Gene3D" id="3.40.50.2000">
    <property type="entry name" value="Glycogen Phosphorylase B"/>
    <property type="match status" value="3"/>
</dbReference>
<evidence type="ECO:0000313" key="6">
    <source>
        <dbReference type="RefSeq" id="XP_030553767.1"/>
    </source>
</evidence>
<dbReference type="CDD" id="cd03784">
    <property type="entry name" value="GT1_Gtf-like"/>
    <property type="match status" value="1"/>
</dbReference>
<evidence type="ECO:0000256" key="2">
    <source>
        <dbReference type="ARBA" id="ARBA00022676"/>
    </source>
</evidence>
<feature type="compositionally biased region" description="Pro residues" evidence="4">
    <location>
        <begin position="208"/>
        <end position="220"/>
    </location>
</feature>
<dbReference type="InterPro" id="IPR002213">
    <property type="entry name" value="UDP_glucos_trans"/>
</dbReference>
<protein>
    <submittedName>
        <fullName evidence="6">Scopoletin glucosyltransferase-like</fullName>
    </submittedName>
</protein>
<dbReference type="GO" id="GO:0035251">
    <property type="term" value="F:UDP-glucosyltransferase activity"/>
    <property type="evidence" value="ECO:0007669"/>
    <property type="project" value="TreeGrafter"/>
</dbReference>
<evidence type="ECO:0000256" key="3">
    <source>
        <dbReference type="ARBA" id="ARBA00022679"/>
    </source>
</evidence>
<dbReference type="SUPFAM" id="SSF53756">
    <property type="entry name" value="UDP-Glycosyltransferase/glycogen phosphorylase"/>
    <property type="match status" value="1"/>
</dbReference>
<evidence type="ECO:0000256" key="1">
    <source>
        <dbReference type="ARBA" id="ARBA00009995"/>
    </source>
</evidence>
<evidence type="ECO:0000313" key="5">
    <source>
        <dbReference type="Proteomes" id="UP000827889"/>
    </source>
</evidence>
<comment type="similarity">
    <text evidence="1">Belongs to the UDP-glycosyltransferase family.</text>
</comment>
<dbReference type="PANTHER" id="PTHR48047:SF131">
    <property type="entry name" value="GLYCOSYLTRANSFERASE"/>
    <property type="match status" value="1"/>
</dbReference>
<accession>A0A8B8R5H6</accession>
<organism evidence="5 6">
    <name type="scientific">Rhodamnia argentea</name>
    <dbReference type="NCBI Taxonomy" id="178133"/>
    <lineage>
        <taxon>Eukaryota</taxon>
        <taxon>Viridiplantae</taxon>
        <taxon>Streptophyta</taxon>
        <taxon>Embryophyta</taxon>
        <taxon>Tracheophyta</taxon>
        <taxon>Spermatophyta</taxon>
        <taxon>Magnoliopsida</taxon>
        <taxon>eudicotyledons</taxon>
        <taxon>Gunneridae</taxon>
        <taxon>Pentapetalae</taxon>
        <taxon>rosids</taxon>
        <taxon>malvids</taxon>
        <taxon>Myrtales</taxon>
        <taxon>Myrtaceae</taxon>
        <taxon>Myrtoideae</taxon>
        <taxon>Myrteae</taxon>
        <taxon>Australasian group</taxon>
        <taxon>Rhodamnia</taxon>
    </lineage>
</organism>
<dbReference type="KEGG" id="rarg:115757607"/>
<gene>
    <name evidence="6" type="primary">LOC115757607</name>
</gene>
<feature type="region of interest" description="Disordered" evidence="4">
    <location>
        <begin position="187"/>
        <end position="225"/>
    </location>
</feature>
<dbReference type="AlphaFoldDB" id="A0A8B8R5H6"/>